<dbReference type="Pfam" id="PF00271">
    <property type="entry name" value="Helicase_C"/>
    <property type="match status" value="1"/>
</dbReference>
<dbReference type="PANTHER" id="PTHR47959">
    <property type="entry name" value="ATP-DEPENDENT RNA HELICASE RHLE-RELATED"/>
    <property type="match status" value="1"/>
</dbReference>
<dbReference type="PROSITE" id="PS51195">
    <property type="entry name" value="Q_MOTIF"/>
    <property type="match status" value="1"/>
</dbReference>
<dbReference type="SMART" id="SM00490">
    <property type="entry name" value="HELICc"/>
    <property type="match status" value="1"/>
</dbReference>
<comment type="similarity">
    <text evidence="7">Belongs to the DEAD box helicase family. DDX56/DBP9 subfamily.</text>
</comment>
<dbReference type="eggNOG" id="KOG0346">
    <property type="taxonomic scope" value="Eukaryota"/>
</dbReference>
<evidence type="ECO:0000256" key="10">
    <source>
        <dbReference type="SAM" id="MobiDB-lite"/>
    </source>
</evidence>
<dbReference type="GO" id="GO:0005524">
    <property type="term" value="F:ATP binding"/>
    <property type="evidence" value="ECO:0007669"/>
    <property type="project" value="UniProtKB-KW"/>
</dbReference>
<keyword evidence="5" id="KW-0067">ATP-binding</keyword>
<dbReference type="CDD" id="cd18787">
    <property type="entry name" value="SF2_C_DEAD"/>
    <property type="match status" value="1"/>
</dbReference>
<dbReference type="PhylomeDB" id="T1IZ77"/>
<dbReference type="GO" id="GO:0003724">
    <property type="term" value="F:RNA helicase activity"/>
    <property type="evidence" value="ECO:0007669"/>
    <property type="project" value="UniProtKB-EC"/>
</dbReference>
<keyword evidence="4" id="KW-0347">Helicase</keyword>
<evidence type="ECO:0000259" key="13">
    <source>
        <dbReference type="PROSITE" id="PS51195"/>
    </source>
</evidence>
<dbReference type="HOGENOM" id="CLU_003041_17_1_1"/>
<dbReference type="OMA" id="NASEQCV"/>
<feature type="domain" description="Helicase C-terminal" evidence="12">
    <location>
        <begin position="236"/>
        <end position="427"/>
    </location>
</feature>
<dbReference type="EMBL" id="AFFK01020413">
    <property type="status" value="NOT_ANNOTATED_CDS"/>
    <property type="molecule type" value="Genomic_DNA"/>
</dbReference>
<feature type="short sequence motif" description="Q motif" evidence="9">
    <location>
        <begin position="15"/>
        <end position="43"/>
    </location>
</feature>
<dbReference type="InterPro" id="IPR027417">
    <property type="entry name" value="P-loop_NTPase"/>
</dbReference>
<dbReference type="InterPro" id="IPR014001">
    <property type="entry name" value="Helicase_ATP-bd"/>
</dbReference>
<feature type="domain" description="Helicase ATP-binding" evidence="11">
    <location>
        <begin position="46"/>
        <end position="224"/>
    </location>
</feature>
<dbReference type="InterPro" id="IPR001650">
    <property type="entry name" value="Helicase_C-like"/>
</dbReference>
<sequence>MAQSSKTEAEDEKFLQFHEMGLDNRILKAISKLGWSEPTLIQERAIPLALEGKDILARARTGSGKTAAFAIPIIQLILQRKQFAKVQSTKALVMAPTMELCRQITKNITQLTSSCSREIRCVDISVNGEIEAQRVLLVDKPDIIIGTPGRIKAHLEAENINLKESLELLAIDEADLVFSFGYEDDIKAIMSELPEYYQAFLMSATLSDEVKLLKKLALHNPVTLKLEEPLLPSTEQLTQYHIKCEEEEKFVIIYALLKLNLIRGKSIIFMTSVDRCLKMKLYLEQFAIQSCVLNCELPISSRCHIVSQFNEGLYDIIIASDDKTLSEPAAEAPKKGKFKRDKEYSSARGIDFQFVSNVINFDFPPNVNSYIHRVGRTARGTNNGSALSFISVSEIPIMKEVEEFLAKQSKAGHSIFKPFQFPMEKVEGFRYRSRDAYRAVTRVAIREARIKEIKRELLNSQKLKTYFEDNPRDLQVLRHDRTLHTIKIHKHLKDVPDYLVPEQIKHLADKPKKAKKDKTTVQLTRAERKFKKRKADPLKSLSFEGFKKKK</sequence>
<name>T1IZ77_STRMM</name>
<organism evidence="14 15">
    <name type="scientific">Strigamia maritima</name>
    <name type="common">European centipede</name>
    <name type="synonym">Geophilus maritimus</name>
    <dbReference type="NCBI Taxonomy" id="126957"/>
    <lineage>
        <taxon>Eukaryota</taxon>
        <taxon>Metazoa</taxon>
        <taxon>Ecdysozoa</taxon>
        <taxon>Arthropoda</taxon>
        <taxon>Myriapoda</taxon>
        <taxon>Chilopoda</taxon>
        <taxon>Pleurostigmophora</taxon>
        <taxon>Geophilomorpha</taxon>
        <taxon>Linotaeniidae</taxon>
        <taxon>Strigamia</taxon>
    </lineage>
</organism>
<dbReference type="PROSITE" id="PS51192">
    <property type="entry name" value="HELICASE_ATP_BIND_1"/>
    <property type="match status" value="1"/>
</dbReference>
<dbReference type="SMART" id="SM00487">
    <property type="entry name" value="DEXDc"/>
    <property type="match status" value="1"/>
</dbReference>
<keyword evidence="2" id="KW-0547">Nucleotide-binding</keyword>
<dbReference type="CDD" id="cd17961">
    <property type="entry name" value="DEADc_DDX56"/>
    <property type="match status" value="1"/>
</dbReference>
<dbReference type="GO" id="GO:0005829">
    <property type="term" value="C:cytosol"/>
    <property type="evidence" value="ECO:0007669"/>
    <property type="project" value="TreeGrafter"/>
</dbReference>
<dbReference type="InterPro" id="IPR011545">
    <property type="entry name" value="DEAD/DEAH_box_helicase_dom"/>
</dbReference>
<dbReference type="PANTHER" id="PTHR47959:SF21">
    <property type="entry name" value="DEAD-BOX HELICASE 56"/>
    <property type="match status" value="1"/>
</dbReference>
<evidence type="ECO:0000313" key="15">
    <source>
        <dbReference type="Proteomes" id="UP000014500"/>
    </source>
</evidence>
<dbReference type="Gene3D" id="3.40.50.300">
    <property type="entry name" value="P-loop containing nucleotide triphosphate hydrolases"/>
    <property type="match status" value="2"/>
</dbReference>
<comment type="catalytic activity">
    <reaction evidence="8">
        <text>ATP + H2O = ADP + phosphate + H(+)</text>
        <dbReference type="Rhea" id="RHEA:13065"/>
        <dbReference type="ChEBI" id="CHEBI:15377"/>
        <dbReference type="ChEBI" id="CHEBI:15378"/>
        <dbReference type="ChEBI" id="CHEBI:30616"/>
        <dbReference type="ChEBI" id="CHEBI:43474"/>
        <dbReference type="ChEBI" id="CHEBI:456216"/>
        <dbReference type="EC" id="3.6.4.13"/>
    </reaction>
</comment>
<evidence type="ECO:0000259" key="12">
    <source>
        <dbReference type="PROSITE" id="PS51194"/>
    </source>
</evidence>
<evidence type="ECO:0000256" key="2">
    <source>
        <dbReference type="ARBA" id="ARBA00022741"/>
    </source>
</evidence>
<evidence type="ECO:0000259" key="11">
    <source>
        <dbReference type="PROSITE" id="PS51192"/>
    </source>
</evidence>
<dbReference type="Pfam" id="PF00270">
    <property type="entry name" value="DEAD"/>
    <property type="match status" value="1"/>
</dbReference>
<evidence type="ECO:0000256" key="6">
    <source>
        <dbReference type="ARBA" id="ARBA00022884"/>
    </source>
</evidence>
<dbReference type="SUPFAM" id="SSF52540">
    <property type="entry name" value="P-loop containing nucleoside triphosphate hydrolases"/>
    <property type="match status" value="2"/>
</dbReference>
<dbReference type="EnsemblMetazoa" id="SMAR006549-RA">
    <property type="protein sequence ID" value="SMAR006549-PA"/>
    <property type="gene ID" value="SMAR006549"/>
</dbReference>
<feature type="domain" description="DEAD-box RNA helicase Q" evidence="13">
    <location>
        <begin position="15"/>
        <end position="43"/>
    </location>
</feature>
<dbReference type="PROSITE" id="PS51194">
    <property type="entry name" value="HELICASE_CTER"/>
    <property type="match status" value="1"/>
</dbReference>
<proteinExistence type="inferred from homology"/>
<evidence type="ECO:0000256" key="8">
    <source>
        <dbReference type="ARBA" id="ARBA00047984"/>
    </source>
</evidence>
<accession>T1IZ77</accession>
<reference evidence="14" key="2">
    <citation type="submission" date="2015-02" db="UniProtKB">
        <authorList>
            <consortium name="EnsemblMetazoa"/>
        </authorList>
    </citation>
    <scope>IDENTIFICATION</scope>
</reference>
<dbReference type="AlphaFoldDB" id="T1IZ77"/>
<keyword evidence="3" id="KW-0378">Hydrolase</keyword>
<reference evidence="15" key="1">
    <citation type="submission" date="2011-05" db="EMBL/GenBank/DDBJ databases">
        <authorList>
            <person name="Richards S.R."/>
            <person name="Qu J."/>
            <person name="Jiang H."/>
            <person name="Jhangiani S.N."/>
            <person name="Agravi P."/>
            <person name="Goodspeed R."/>
            <person name="Gross S."/>
            <person name="Mandapat C."/>
            <person name="Jackson L."/>
            <person name="Mathew T."/>
            <person name="Pu L."/>
            <person name="Thornton R."/>
            <person name="Saada N."/>
            <person name="Wilczek-Boney K.B."/>
            <person name="Lee S."/>
            <person name="Kovar C."/>
            <person name="Wu Y."/>
            <person name="Scherer S.E."/>
            <person name="Worley K.C."/>
            <person name="Muzny D.M."/>
            <person name="Gibbs R."/>
        </authorList>
    </citation>
    <scope>NUCLEOTIDE SEQUENCE</scope>
    <source>
        <strain evidence="15">Brora</strain>
    </source>
</reference>
<evidence type="ECO:0000256" key="3">
    <source>
        <dbReference type="ARBA" id="ARBA00022801"/>
    </source>
</evidence>
<protein>
    <recommendedName>
        <fullName evidence="1">RNA helicase</fullName>
        <ecNumber evidence="1">3.6.4.13</ecNumber>
    </recommendedName>
</protein>
<dbReference type="EC" id="3.6.4.13" evidence="1"/>
<keyword evidence="15" id="KW-1185">Reference proteome</keyword>
<dbReference type="STRING" id="126957.T1IZ77"/>
<feature type="region of interest" description="Disordered" evidence="10">
    <location>
        <begin position="509"/>
        <end position="535"/>
    </location>
</feature>
<keyword evidence="6" id="KW-0694">RNA-binding</keyword>
<dbReference type="InterPro" id="IPR050079">
    <property type="entry name" value="DEAD_box_RNA_helicase"/>
</dbReference>
<evidence type="ECO:0000256" key="7">
    <source>
        <dbReference type="ARBA" id="ARBA00038041"/>
    </source>
</evidence>
<dbReference type="Proteomes" id="UP000014500">
    <property type="component" value="Unassembled WGS sequence"/>
</dbReference>
<dbReference type="GO" id="GO:0003723">
    <property type="term" value="F:RNA binding"/>
    <property type="evidence" value="ECO:0007669"/>
    <property type="project" value="UniProtKB-KW"/>
</dbReference>
<evidence type="ECO:0000313" key="14">
    <source>
        <dbReference type="EnsemblMetazoa" id="SMAR006549-PA"/>
    </source>
</evidence>
<evidence type="ECO:0000256" key="1">
    <source>
        <dbReference type="ARBA" id="ARBA00012552"/>
    </source>
</evidence>
<dbReference type="InterPro" id="IPR014014">
    <property type="entry name" value="RNA_helicase_DEAD_Q_motif"/>
</dbReference>
<evidence type="ECO:0000256" key="9">
    <source>
        <dbReference type="PROSITE-ProRule" id="PRU00552"/>
    </source>
</evidence>
<dbReference type="GO" id="GO:0016787">
    <property type="term" value="F:hydrolase activity"/>
    <property type="evidence" value="ECO:0007669"/>
    <property type="project" value="UniProtKB-KW"/>
</dbReference>
<evidence type="ECO:0000256" key="4">
    <source>
        <dbReference type="ARBA" id="ARBA00022806"/>
    </source>
</evidence>
<evidence type="ECO:0000256" key="5">
    <source>
        <dbReference type="ARBA" id="ARBA00022840"/>
    </source>
</evidence>